<dbReference type="PANTHER" id="PTHR11601">
    <property type="entry name" value="CYSTEINE DESULFURYLASE FAMILY MEMBER"/>
    <property type="match status" value="1"/>
</dbReference>
<dbReference type="Gene3D" id="3.40.640.10">
    <property type="entry name" value="Type I PLP-dependent aspartate aminotransferase-like (Major domain)"/>
    <property type="match status" value="1"/>
</dbReference>
<accession>A0AAW2IFI0</accession>
<comment type="caution">
    <text evidence="13">The sequence shown here is derived from an EMBL/GenBank/DDBJ whole genome shotgun (WGS) entry which is preliminary data.</text>
</comment>
<dbReference type="PIRSF" id="PIRSF005572">
    <property type="entry name" value="NifS"/>
    <property type="match status" value="1"/>
</dbReference>
<evidence type="ECO:0000256" key="7">
    <source>
        <dbReference type="ARBA" id="ARBA00022898"/>
    </source>
</evidence>
<dbReference type="InterPro" id="IPR000192">
    <property type="entry name" value="Aminotrans_V_dom"/>
</dbReference>
<name>A0AAW2IFI0_9NEOP</name>
<evidence type="ECO:0000256" key="9">
    <source>
        <dbReference type="ARBA" id="ARBA00037407"/>
    </source>
</evidence>
<dbReference type="InterPro" id="IPR016454">
    <property type="entry name" value="Cysteine_dSase"/>
</dbReference>
<dbReference type="EMBL" id="JARGDH010000001">
    <property type="protein sequence ID" value="KAL0280959.1"/>
    <property type="molecule type" value="Genomic_DNA"/>
</dbReference>
<evidence type="ECO:0000256" key="1">
    <source>
        <dbReference type="ARBA" id="ARBA00001933"/>
    </source>
</evidence>
<evidence type="ECO:0000313" key="13">
    <source>
        <dbReference type="EMBL" id="KAL0280959.1"/>
    </source>
</evidence>
<keyword evidence="6" id="KW-0808">Transferase</keyword>
<evidence type="ECO:0000256" key="4">
    <source>
        <dbReference type="ARBA" id="ARBA00011738"/>
    </source>
</evidence>
<dbReference type="InterPro" id="IPR015422">
    <property type="entry name" value="PyrdxlP-dep_Trfase_small"/>
</dbReference>
<sequence length="403" mass="43878">MNSDTAEELIYMDYNATTPVAKEVMTSISESLLRDWGNPSSSHVYGQTSKESISKARAQIADMLGAQPSEITFTSGGTESNNMIIYGILQYFRSFQNSHPGELTGRPHIITTNVEHDSVILPIMHLTKEFVTDCSIVKVNHRGVIDVQDVISQINENTCLITVMTANNETGAIMPIAEIGEKLSAINAKRESRNKMKILFHTDAAQIIGKEKITAADLKVDYITVVGHKFYGPRIGCVWAQGPLYRVFHGGGQESGIRPGTENTPMIVGLGRAAELVTQNVIEYKKNMLMCREYLEAKLKEAFGKNVVINCQATNRLPNTVNASFIGDLTGGEILSRCKHLIASVGAACHGGQCSQVLINSGIPERLAMSAIRLSVGRETTLQDIDIVVADITQAIASAKKIP</sequence>
<comment type="subcellular location">
    <subcellularLocation>
        <location evidence="2">Cytoplasm</location>
        <location evidence="2">Cytosol</location>
    </subcellularLocation>
</comment>
<dbReference type="GO" id="GO:0016740">
    <property type="term" value="F:transferase activity"/>
    <property type="evidence" value="ECO:0007669"/>
    <property type="project" value="UniProtKB-KW"/>
</dbReference>
<evidence type="ECO:0000256" key="10">
    <source>
        <dbReference type="ARBA" id="ARBA00039054"/>
    </source>
</evidence>
<dbReference type="GO" id="GO:0005829">
    <property type="term" value="C:cytosol"/>
    <property type="evidence" value="ECO:0007669"/>
    <property type="project" value="UniProtKB-SubCell"/>
</dbReference>
<proteinExistence type="inferred from homology"/>
<evidence type="ECO:0000256" key="6">
    <source>
        <dbReference type="ARBA" id="ARBA00022679"/>
    </source>
</evidence>
<protein>
    <recommendedName>
        <fullName evidence="11">Selenocysteine lyase</fullName>
        <ecNumber evidence="10">4.4.1.16</ecNumber>
    </recommendedName>
</protein>
<dbReference type="InterPro" id="IPR015424">
    <property type="entry name" value="PyrdxlP-dep_Trfase"/>
</dbReference>
<keyword evidence="5" id="KW-0963">Cytoplasm</keyword>
<keyword evidence="8" id="KW-0456">Lyase</keyword>
<dbReference type="SUPFAM" id="SSF53383">
    <property type="entry name" value="PLP-dependent transferases"/>
    <property type="match status" value="1"/>
</dbReference>
<comment type="subunit">
    <text evidence="4">Homodimer.</text>
</comment>
<dbReference type="Gene3D" id="1.10.260.50">
    <property type="match status" value="1"/>
</dbReference>
<evidence type="ECO:0000256" key="3">
    <source>
        <dbReference type="ARBA" id="ARBA00009236"/>
    </source>
</evidence>
<keyword evidence="7" id="KW-0663">Pyridoxal phosphate</keyword>
<dbReference type="PANTHER" id="PTHR11601:SF62">
    <property type="entry name" value="SELENOCYSTEINE LYASE"/>
    <property type="match status" value="1"/>
</dbReference>
<dbReference type="EC" id="4.4.1.16" evidence="10"/>
<dbReference type="AlphaFoldDB" id="A0AAW2IFI0"/>
<organism evidence="13">
    <name type="scientific">Menopon gallinae</name>
    <name type="common">poultry shaft louse</name>
    <dbReference type="NCBI Taxonomy" id="328185"/>
    <lineage>
        <taxon>Eukaryota</taxon>
        <taxon>Metazoa</taxon>
        <taxon>Ecdysozoa</taxon>
        <taxon>Arthropoda</taxon>
        <taxon>Hexapoda</taxon>
        <taxon>Insecta</taxon>
        <taxon>Pterygota</taxon>
        <taxon>Neoptera</taxon>
        <taxon>Paraneoptera</taxon>
        <taxon>Psocodea</taxon>
        <taxon>Troctomorpha</taxon>
        <taxon>Phthiraptera</taxon>
        <taxon>Amblycera</taxon>
        <taxon>Menoponidae</taxon>
        <taxon>Menopon</taxon>
    </lineage>
</organism>
<dbReference type="GO" id="GO:0009000">
    <property type="term" value="F:selenocysteine lyase activity"/>
    <property type="evidence" value="ECO:0007669"/>
    <property type="project" value="UniProtKB-EC"/>
</dbReference>
<comment type="function">
    <text evidence="9">Catalyzes the decomposition of L-selenocysteine to L-alanine and elemental selenium.</text>
</comment>
<evidence type="ECO:0000256" key="11">
    <source>
        <dbReference type="ARBA" id="ARBA00040554"/>
    </source>
</evidence>
<dbReference type="InterPro" id="IPR015421">
    <property type="entry name" value="PyrdxlP-dep_Trfase_major"/>
</dbReference>
<evidence type="ECO:0000259" key="12">
    <source>
        <dbReference type="Pfam" id="PF00266"/>
    </source>
</evidence>
<dbReference type="Gene3D" id="3.90.1150.10">
    <property type="entry name" value="Aspartate Aminotransferase, domain 1"/>
    <property type="match status" value="1"/>
</dbReference>
<gene>
    <name evidence="13" type="ORF">PYX00_002100</name>
</gene>
<dbReference type="Pfam" id="PF00266">
    <property type="entry name" value="Aminotran_5"/>
    <property type="match status" value="1"/>
</dbReference>
<evidence type="ECO:0000256" key="2">
    <source>
        <dbReference type="ARBA" id="ARBA00004514"/>
    </source>
</evidence>
<comment type="similarity">
    <text evidence="3">Belongs to the class-V pyridoxal-phosphate-dependent aminotransferase family.</text>
</comment>
<dbReference type="FunFam" id="3.90.1150.10:FF:000065">
    <property type="entry name" value="Selenocysteine lyase"/>
    <property type="match status" value="1"/>
</dbReference>
<evidence type="ECO:0000256" key="8">
    <source>
        <dbReference type="ARBA" id="ARBA00023239"/>
    </source>
</evidence>
<feature type="domain" description="Aminotransferase class V" evidence="12">
    <location>
        <begin position="10"/>
        <end position="387"/>
    </location>
</feature>
<reference evidence="13" key="1">
    <citation type="journal article" date="2024" name="Gigascience">
        <title>Chromosome-level genome of the poultry shaft louse Menopon gallinae provides insight into the host-switching and adaptive evolution of parasitic lice.</title>
        <authorList>
            <person name="Xu Y."/>
            <person name="Ma L."/>
            <person name="Liu S."/>
            <person name="Liang Y."/>
            <person name="Liu Q."/>
            <person name="He Z."/>
            <person name="Tian L."/>
            <person name="Duan Y."/>
            <person name="Cai W."/>
            <person name="Li H."/>
            <person name="Song F."/>
        </authorList>
    </citation>
    <scope>NUCLEOTIDE SEQUENCE</scope>
    <source>
        <strain evidence="13">Cailab_2023a</strain>
    </source>
</reference>
<comment type="cofactor">
    <cofactor evidence="1">
        <name>pyridoxal 5'-phosphate</name>
        <dbReference type="ChEBI" id="CHEBI:597326"/>
    </cofactor>
</comment>
<evidence type="ECO:0000256" key="5">
    <source>
        <dbReference type="ARBA" id="ARBA00022490"/>
    </source>
</evidence>